<dbReference type="GO" id="GO:0003995">
    <property type="term" value="F:acyl-CoA dehydrogenase activity"/>
    <property type="evidence" value="ECO:0007669"/>
    <property type="project" value="InterPro"/>
</dbReference>
<dbReference type="SUPFAM" id="SSF56645">
    <property type="entry name" value="Acyl-CoA dehydrogenase NM domain-like"/>
    <property type="match status" value="1"/>
</dbReference>
<dbReference type="Gene3D" id="2.40.110.10">
    <property type="entry name" value="Butyryl-CoA Dehydrogenase, subunit A, domain 2"/>
    <property type="match status" value="1"/>
</dbReference>
<keyword evidence="4" id="KW-0560">Oxidoreductase</keyword>
<dbReference type="GO" id="GO:0005886">
    <property type="term" value="C:plasma membrane"/>
    <property type="evidence" value="ECO:0007669"/>
    <property type="project" value="TreeGrafter"/>
</dbReference>
<evidence type="ECO:0000256" key="4">
    <source>
        <dbReference type="ARBA" id="ARBA00023002"/>
    </source>
</evidence>
<protein>
    <submittedName>
        <fullName evidence="7">Acyl-CoA dehydrogenase</fullName>
    </submittedName>
</protein>
<accession>A0A124JTG9</accession>
<comment type="cofactor">
    <cofactor evidence="1">
        <name>FAD</name>
        <dbReference type="ChEBI" id="CHEBI:57692"/>
    </cofactor>
</comment>
<organism evidence="7 8">
    <name type="scientific">Novosphingobium fuchskuhlense</name>
    <dbReference type="NCBI Taxonomy" id="1117702"/>
    <lineage>
        <taxon>Bacteria</taxon>
        <taxon>Pseudomonadati</taxon>
        <taxon>Pseudomonadota</taxon>
        <taxon>Alphaproteobacteria</taxon>
        <taxon>Sphingomonadales</taxon>
        <taxon>Sphingomonadaceae</taxon>
        <taxon>Novosphingobium</taxon>
    </lineage>
</organism>
<dbReference type="Pfam" id="PF02771">
    <property type="entry name" value="Acyl-CoA_dh_N"/>
    <property type="match status" value="1"/>
</dbReference>
<dbReference type="Pfam" id="PF02770">
    <property type="entry name" value="Acyl-CoA_dh_M"/>
    <property type="match status" value="1"/>
</dbReference>
<dbReference type="Proteomes" id="UP000058012">
    <property type="component" value="Unassembled WGS sequence"/>
</dbReference>
<keyword evidence="8" id="KW-1185">Reference proteome</keyword>
<dbReference type="PANTHER" id="PTHR43292">
    <property type="entry name" value="ACYL-COA DEHYDROGENASE"/>
    <property type="match status" value="1"/>
</dbReference>
<dbReference type="InterPro" id="IPR052161">
    <property type="entry name" value="Mycobact_Acyl-CoA_DH"/>
</dbReference>
<reference evidence="7 8" key="1">
    <citation type="submission" date="2015-10" db="EMBL/GenBank/DDBJ databases">
        <title>Draft genome sequence of Novosphingobium fuchskuhlense DSM 25065 isolated from a surface water sample of the southwest basin of Lake Grosse Fuchskuhle.</title>
        <authorList>
            <person name="Ruckert C."/>
            <person name="Winkler A."/>
            <person name="Glaeser J."/>
            <person name="Grossart H.-P."/>
            <person name="Kalinowski J."/>
            <person name="Glaeser S."/>
        </authorList>
    </citation>
    <scope>NUCLEOTIDE SEQUENCE [LARGE SCALE GENOMIC DNA]</scope>
    <source>
        <strain evidence="7 8">FNE08-7</strain>
    </source>
</reference>
<sequence>MQIFPLHPFLPEGDIPALRQQVRDLVAQHEAKWPVELRANCWFSFDEEFSKALGAAGLLGMTWPKQYGGHERTMLERYVVLEELLAAGAPAGLHWIADRQTGPLLLRYGTEAQREKYLPGMARGEIYACIGLSEPGSGSDLASVRTSAKKTNEGWRINGQKVWTSGAHKSHAALTLLRTEEGSERHTGLSQMMIDLDTPGITIRPIIDMTGTHHFNEIWFEDVLLPHDALVGVEGNGWKQVVAELALERSGPERYLSSHMLLVALIDAVGPEPDAPTAQLIGRLTAEMWTLRQMSMSTIAKLAAGEDPVVEAAIVKDLGNAYEQALPRAVQAAVDADLAGKSDLSRLLSWILVASPSFSLRGGTPEVLRGIIAKGLGLR</sequence>
<evidence type="ECO:0000256" key="1">
    <source>
        <dbReference type="ARBA" id="ARBA00001974"/>
    </source>
</evidence>
<feature type="domain" description="Acyl-CoA oxidase/dehydrogenase middle" evidence="5">
    <location>
        <begin position="129"/>
        <end position="223"/>
    </location>
</feature>
<comment type="caution">
    <text evidence="7">The sequence shown here is derived from an EMBL/GenBank/DDBJ whole genome shotgun (WGS) entry which is preliminary data.</text>
</comment>
<dbReference type="InterPro" id="IPR037069">
    <property type="entry name" value="AcylCoA_DH/ox_N_sf"/>
</dbReference>
<keyword evidence="3" id="KW-0274">FAD</keyword>
<dbReference type="STRING" id="1117702.AQZ52_15025"/>
<dbReference type="Gene3D" id="1.10.540.10">
    <property type="entry name" value="Acyl-CoA dehydrogenase/oxidase, N-terminal domain"/>
    <property type="match status" value="1"/>
</dbReference>
<evidence type="ECO:0000259" key="5">
    <source>
        <dbReference type="Pfam" id="PF02770"/>
    </source>
</evidence>
<name>A0A124JTG9_9SPHN</name>
<proteinExistence type="predicted"/>
<dbReference type="AlphaFoldDB" id="A0A124JTG9"/>
<keyword evidence="2" id="KW-0285">Flavoprotein</keyword>
<dbReference type="PANTHER" id="PTHR43292:SF4">
    <property type="entry name" value="ACYL-COA DEHYDROGENASE FADE34"/>
    <property type="match status" value="1"/>
</dbReference>
<dbReference type="PROSITE" id="PS00072">
    <property type="entry name" value="ACYL_COA_DH_1"/>
    <property type="match status" value="1"/>
</dbReference>
<dbReference type="RefSeq" id="WP_067912746.1">
    <property type="nucleotide sequence ID" value="NZ_KQ954246.1"/>
</dbReference>
<dbReference type="InterPro" id="IPR013786">
    <property type="entry name" value="AcylCoA_DH/ox_N"/>
</dbReference>
<dbReference type="Gene3D" id="1.20.140.10">
    <property type="entry name" value="Butyryl-CoA Dehydrogenase, subunit A, domain 3"/>
    <property type="match status" value="1"/>
</dbReference>
<dbReference type="GO" id="GO:0050660">
    <property type="term" value="F:flavin adenine dinucleotide binding"/>
    <property type="evidence" value="ECO:0007669"/>
    <property type="project" value="InterPro"/>
</dbReference>
<dbReference type="InterPro" id="IPR006091">
    <property type="entry name" value="Acyl-CoA_Oxase/DH_mid-dom"/>
</dbReference>
<evidence type="ECO:0000256" key="2">
    <source>
        <dbReference type="ARBA" id="ARBA00022630"/>
    </source>
</evidence>
<dbReference type="OrthoDB" id="9780544at2"/>
<dbReference type="InterPro" id="IPR046373">
    <property type="entry name" value="Acyl-CoA_Oxase/DH_mid-dom_sf"/>
</dbReference>
<evidence type="ECO:0000313" key="8">
    <source>
        <dbReference type="Proteomes" id="UP000058012"/>
    </source>
</evidence>
<dbReference type="InterPro" id="IPR006089">
    <property type="entry name" value="Acyl-CoA_DH_CS"/>
</dbReference>
<evidence type="ECO:0000259" key="6">
    <source>
        <dbReference type="Pfam" id="PF02771"/>
    </source>
</evidence>
<dbReference type="EMBL" id="LLZS01000009">
    <property type="protein sequence ID" value="KUR70172.1"/>
    <property type="molecule type" value="Genomic_DNA"/>
</dbReference>
<dbReference type="FunFam" id="2.40.110.10:FF:000011">
    <property type="entry name" value="Acyl-CoA dehydrogenase FadE34"/>
    <property type="match status" value="1"/>
</dbReference>
<evidence type="ECO:0000256" key="3">
    <source>
        <dbReference type="ARBA" id="ARBA00022827"/>
    </source>
</evidence>
<evidence type="ECO:0000313" key="7">
    <source>
        <dbReference type="EMBL" id="KUR70172.1"/>
    </source>
</evidence>
<feature type="domain" description="Acyl-CoA dehydrogenase/oxidase N-terminal" evidence="6">
    <location>
        <begin position="17"/>
        <end position="125"/>
    </location>
</feature>
<gene>
    <name evidence="7" type="ORF">AQZ52_15025</name>
</gene>
<dbReference type="InterPro" id="IPR009100">
    <property type="entry name" value="AcylCoA_DH/oxidase_NM_dom_sf"/>
</dbReference>